<evidence type="ECO:0000259" key="5">
    <source>
        <dbReference type="PROSITE" id="PS51203"/>
    </source>
</evidence>
<reference evidence="7" key="3">
    <citation type="submission" date="2015-06" db="UniProtKB">
        <authorList>
            <consortium name="EnsemblMetazoa"/>
        </authorList>
    </citation>
    <scope>IDENTIFICATION</scope>
</reference>
<feature type="region of interest" description="Disordered" evidence="4">
    <location>
        <begin position="65"/>
        <end position="87"/>
    </location>
</feature>
<dbReference type="OrthoDB" id="10261079at2759"/>
<evidence type="ECO:0000256" key="3">
    <source>
        <dbReference type="ARBA" id="ARBA00022833"/>
    </source>
</evidence>
<dbReference type="SUPFAM" id="SSF49764">
    <property type="entry name" value="HSP20-like chaperones"/>
    <property type="match status" value="1"/>
</dbReference>
<dbReference type="HOGENOM" id="CLU_040079_0_0_1"/>
<feature type="compositionally biased region" description="Basic and acidic residues" evidence="4">
    <location>
        <begin position="69"/>
        <end position="78"/>
    </location>
</feature>
<evidence type="ECO:0000259" key="6">
    <source>
        <dbReference type="PROSITE" id="PS51401"/>
    </source>
</evidence>
<dbReference type="EnsemblMetazoa" id="CapteT165685">
    <property type="protein sequence ID" value="CapteP165685"/>
    <property type="gene ID" value="CapteG165685"/>
</dbReference>
<evidence type="ECO:0000256" key="1">
    <source>
        <dbReference type="ARBA" id="ARBA00022723"/>
    </source>
</evidence>
<feature type="domain" description="CHORD" evidence="6">
    <location>
        <begin position="9"/>
        <end position="68"/>
    </location>
</feature>
<keyword evidence="2" id="KW-0677">Repeat</keyword>
<dbReference type="PANTHER" id="PTHR46983:SF3">
    <property type="entry name" value="CHPADIPLOID STATE MAINTENANCE PROTEIN CHPA"/>
    <property type="match status" value="1"/>
</dbReference>
<dbReference type="GO" id="GO:0046872">
    <property type="term" value="F:metal ion binding"/>
    <property type="evidence" value="ECO:0007669"/>
    <property type="project" value="UniProtKB-KW"/>
</dbReference>
<reference evidence="8" key="1">
    <citation type="submission" date="2012-12" db="EMBL/GenBank/DDBJ databases">
        <authorList>
            <person name="Hellsten U."/>
            <person name="Grimwood J."/>
            <person name="Chapman J.A."/>
            <person name="Shapiro H."/>
            <person name="Aerts A."/>
            <person name="Otillar R.P."/>
            <person name="Terry A.Y."/>
            <person name="Boore J.L."/>
            <person name="Simakov O."/>
            <person name="Marletaz F."/>
            <person name="Cho S.-J."/>
            <person name="Edsinger-Gonzales E."/>
            <person name="Havlak P."/>
            <person name="Kuo D.-H."/>
            <person name="Larsson T."/>
            <person name="Lv J."/>
            <person name="Arendt D."/>
            <person name="Savage R."/>
            <person name="Osoegawa K."/>
            <person name="de Jong P."/>
            <person name="Lindberg D.R."/>
            <person name="Seaver E.C."/>
            <person name="Weisblat D.A."/>
            <person name="Putnam N.H."/>
            <person name="Grigoriev I.V."/>
            <person name="Rokhsar D.S."/>
        </authorList>
    </citation>
    <scope>NUCLEOTIDE SEQUENCE</scope>
    <source>
        <strain evidence="8">I ESC-2004</strain>
    </source>
</reference>
<dbReference type="PANTHER" id="PTHR46983">
    <property type="entry name" value="CYSTEINE AND HISTIDINE-RICH DOMAIN-CONTAINING PROTEIN 1"/>
    <property type="match status" value="1"/>
</dbReference>
<feature type="domain" description="CS" evidence="5">
    <location>
        <begin position="226"/>
        <end position="316"/>
    </location>
</feature>
<dbReference type="Proteomes" id="UP000014760">
    <property type="component" value="Unassembled WGS sequence"/>
</dbReference>
<evidence type="ECO:0000256" key="2">
    <source>
        <dbReference type="ARBA" id="ARBA00022737"/>
    </source>
</evidence>
<dbReference type="InterPro" id="IPR008978">
    <property type="entry name" value="HSP20-like_chaperone"/>
</dbReference>
<feature type="domain" description="CHORD" evidence="6">
    <location>
        <begin position="156"/>
        <end position="215"/>
    </location>
</feature>
<keyword evidence="3" id="KW-0862">Zinc</keyword>
<dbReference type="Gene3D" id="4.10.1130.20">
    <property type="match status" value="2"/>
</dbReference>
<evidence type="ECO:0000313" key="8">
    <source>
        <dbReference type="Proteomes" id="UP000014760"/>
    </source>
</evidence>
<evidence type="ECO:0000313" key="7">
    <source>
        <dbReference type="EnsemblMetazoa" id="CapteP165685"/>
    </source>
</evidence>
<reference evidence="8" key="2">
    <citation type="journal article" date="2013" name="Nature">
        <title>Insights into bilaterian evolution from three spiralian genomes.</title>
        <authorList>
            <person name="Simakov O."/>
            <person name="Marletaz F."/>
            <person name="Cho S.J."/>
            <person name="Edsinger-Gonzales E."/>
            <person name="Havlak P."/>
            <person name="Hellsten U."/>
            <person name="Kuo D.H."/>
            <person name="Larsson T."/>
            <person name="Lv J."/>
            <person name="Arendt D."/>
            <person name="Savage R."/>
            <person name="Osoegawa K."/>
            <person name="de Jong P."/>
            <person name="Grimwood J."/>
            <person name="Chapman J.A."/>
            <person name="Shapiro H."/>
            <person name="Aerts A."/>
            <person name="Otillar R.P."/>
            <person name="Terry A.Y."/>
            <person name="Boore J.L."/>
            <person name="Grigoriev I.V."/>
            <person name="Lindberg D.R."/>
            <person name="Seaver E.C."/>
            <person name="Weisblat D.A."/>
            <person name="Putnam N.H."/>
            <person name="Rokhsar D.S."/>
        </authorList>
    </citation>
    <scope>NUCLEOTIDE SEQUENCE</scope>
    <source>
        <strain evidence="8">I ESC-2004</strain>
    </source>
</reference>
<dbReference type="Pfam" id="PF04969">
    <property type="entry name" value="CS"/>
    <property type="match status" value="1"/>
</dbReference>
<dbReference type="PROSITE" id="PS51203">
    <property type="entry name" value="CS"/>
    <property type="match status" value="1"/>
</dbReference>
<dbReference type="EMBL" id="AMQN01000228">
    <property type="status" value="NOT_ANNOTATED_CDS"/>
    <property type="molecule type" value="Genomic_DNA"/>
</dbReference>
<protein>
    <recommendedName>
        <fullName evidence="9">Cysteine and histidine-rich domain-containing protein 1</fullName>
    </recommendedName>
</protein>
<dbReference type="Pfam" id="PF04968">
    <property type="entry name" value="CHORD"/>
    <property type="match status" value="2"/>
</dbReference>
<keyword evidence="8" id="KW-1185">Reference proteome</keyword>
<dbReference type="AlphaFoldDB" id="X1ZAF4"/>
<accession>X1ZAF4</accession>
<organism evidence="7 8">
    <name type="scientific">Capitella teleta</name>
    <name type="common">Polychaete worm</name>
    <dbReference type="NCBI Taxonomy" id="283909"/>
    <lineage>
        <taxon>Eukaryota</taxon>
        <taxon>Metazoa</taxon>
        <taxon>Spiralia</taxon>
        <taxon>Lophotrochozoa</taxon>
        <taxon>Annelida</taxon>
        <taxon>Polychaeta</taxon>
        <taxon>Sedentaria</taxon>
        <taxon>Scolecida</taxon>
        <taxon>Capitellidae</taxon>
        <taxon>Capitella</taxon>
    </lineage>
</organism>
<proteinExistence type="predicted"/>
<sequence>MATTDLLQCYNKGCGQKYNPVENKEGMCKFHPGGPIFHDALKGWSCCKKRSTDFTEFLNIPGCSSGMHSNEKPAEAEKPASSAKKGNDEMIQVVPEVVHTPITAPPPRPSEDVPLTKLKCSVGATLKQALEKQMQELSVNVAEDDKDGSVKIGTSCKNKGCKKEYEGENSDKEVCVFHSGVPVFHEGMKYWSCCQRKTSDFNNFLDQEGCTNGTHLWVAKESESQKVKCRYDWHQTATFVTMSVFAKVASPELTVVEANQVILNLKIVFDGGKSVFEERISLQHAVDPAKSSVKLLGTKVEVNLKKAEPCSWSKLESS</sequence>
<dbReference type="InterPro" id="IPR007051">
    <property type="entry name" value="CHORD_dom"/>
</dbReference>
<dbReference type="Gene3D" id="2.60.40.790">
    <property type="match status" value="1"/>
</dbReference>
<evidence type="ECO:0000256" key="4">
    <source>
        <dbReference type="SAM" id="MobiDB-lite"/>
    </source>
</evidence>
<dbReference type="PROSITE" id="PS51401">
    <property type="entry name" value="CHORD"/>
    <property type="match status" value="2"/>
</dbReference>
<evidence type="ECO:0008006" key="9">
    <source>
        <dbReference type="Google" id="ProtNLM"/>
    </source>
</evidence>
<dbReference type="InterPro" id="IPR007052">
    <property type="entry name" value="CS_dom"/>
</dbReference>
<keyword evidence="1" id="KW-0479">Metal-binding</keyword>
<dbReference type="InterPro" id="IPR039790">
    <property type="entry name" value="CHRD1"/>
</dbReference>
<name>X1ZAF4_CAPTE</name>
<dbReference type="OMA" id="KGYTCCK"/>